<dbReference type="SMART" id="SM00061">
    <property type="entry name" value="MATH"/>
    <property type="match status" value="1"/>
</dbReference>
<dbReference type="AlphaFoldDB" id="G0PGZ8"/>
<dbReference type="CDD" id="cd01165">
    <property type="entry name" value="BTB_POZ"/>
    <property type="match status" value="1"/>
</dbReference>
<dbReference type="PANTHER" id="PTHR22743">
    <property type="entry name" value="MEPRIN/TRAF-LIKE MATH FAMILY-C.ELEGANS"/>
    <property type="match status" value="1"/>
</dbReference>
<dbReference type="PANTHER" id="PTHR22743:SF165">
    <property type="entry name" value="BTB AND MATH DOMAIN CONTAINING-RELATED"/>
    <property type="match status" value="1"/>
</dbReference>
<dbReference type="InterPro" id="IPR052664">
    <property type="entry name" value="BTB-MATH_domain_protein"/>
</dbReference>
<protein>
    <recommendedName>
        <fullName evidence="5">BTB domain-containing protein</fullName>
    </recommendedName>
</protein>
<dbReference type="InterPro" id="IPR000210">
    <property type="entry name" value="BTB/POZ_dom"/>
</dbReference>
<dbReference type="InterPro" id="IPR008974">
    <property type="entry name" value="TRAF-like"/>
</dbReference>
<dbReference type="InterPro" id="IPR011333">
    <property type="entry name" value="SKP1/BTB/POZ_sf"/>
</dbReference>
<dbReference type="InParanoid" id="G0PGZ8"/>
<feature type="domain" description="MATH" evidence="2">
    <location>
        <begin position="3"/>
        <end position="121"/>
    </location>
</feature>
<organism evidence="4">
    <name type="scientific">Caenorhabditis brenneri</name>
    <name type="common">Nematode worm</name>
    <dbReference type="NCBI Taxonomy" id="135651"/>
    <lineage>
        <taxon>Eukaryota</taxon>
        <taxon>Metazoa</taxon>
        <taxon>Ecdysozoa</taxon>
        <taxon>Nematoda</taxon>
        <taxon>Chromadorea</taxon>
        <taxon>Rhabditida</taxon>
        <taxon>Rhabditina</taxon>
        <taxon>Rhabditomorpha</taxon>
        <taxon>Rhabditoidea</taxon>
        <taxon>Rhabditidae</taxon>
        <taxon>Peloderinae</taxon>
        <taxon>Caenorhabditis</taxon>
    </lineage>
</organism>
<dbReference type="Pfam" id="PF00917">
    <property type="entry name" value="MATH"/>
    <property type="match status" value="1"/>
</dbReference>
<dbReference type="PROSITE" id="PS50144">
    <property type="entry name" value="MATH"/>
    <property type="match status" value="1"/>
</dbReference>
<dbReference type="Proteomes" id="UP000008068">
    <property type="component" value="Unassembled WGS sequence"/>
</dbReference>
<dbReference type="HOGENOM" id="CLU_051249_1_0_1"/>
<keyword evidence="4" id="KW-1185">Reference proteome</keyword>
<dbReference type="Gene3D" id="2.60.210.10">
    <property type="entry name" value="Apoptosis, Tumor Necrosis Factor Receptor Associated Protein 2, Chain A"/>
    <property type="match status" value="1"/>
</dbReference>
<sequence length="246" mass="29090">MPSLEKQFTISQTIDLSNVCYGRRTSEVVNHFSIPWRMEYYTSNSSLTICMCCLYLNCKEWEIQCKLMFKLKSSNGTTLQLEKERTYRNRASSWGWYELAKLKDIEKYYAENGKVVIEVHLIVKKMSGFGIEKFRNFDQHTHYDVILIIEGRKFHLLKAFLACQSIYFDKLLFGAFKEANQKEVVLKEVNHEDFHSFLELIHGEPAAILLEKWKEKMEKESEKHVAEPIKKASKTSWFSCIRKQRD</sequence>
<evidence type="ECO:0000259" key="2">
    <source>
        <dbReference type="PROSITE" id="PS50144"/>
    </source>
</evidence>
<dbReference type="SMART" id="SM00225">
    <property type="entry name" value="BTB"/>
    <property type="match status" value="1"/>
</dbReference>
<dbReference type="CDD" id="cd00121">
    <property type="entry name" value="MATH"/>
    <property type="match status" value="1"/>
</dbReference>
<proteinExistence type="predicted"/>
<dbReference type="STRING" id="135651.G0PGZ8"/>
<dbReference type="OrthoDB" id="6046119at2759"/>
<dbReference type="SUPFAM" id="SSF49599">
    <property type="entry name" value="TRAF domain-like"/>
    <property type="match status" value="1"/>
</dbReference>
<evidence type="ECO:0000313" key="4">
    <source>
        <dbReference type="Proteomes" id="UP000008068"/>
    </source>
</evidence>
<dbReference type="InterPro" id="IPR002083">
    <property type="entry name" value="MATH/TRAF_dom"/>
</dbReference>
<gene>
    <name evidence="3" type="ORF">CAEBREN_07226</name>
</gene>
<feature type="domain" description="BTB" evidence="1">
    <location>
        <begin position="143"/>
        <end position="202"/>
    </location>
</feature>
<evidence type="ECO:0008006" key="5">
    <source>
        <dbReference type="Google" id="ProtNLM"/>
    </source>
</evidence>
<accession>G0PGZ8</accession>
<dbReference type="SUPFAM" id="SSF54695">
    <property type="entry name" value="POZ domain"/>
    <property type="match status" value="1"/>
</dbReference>
<dbReference type="EMBL" id="GL380454">
    <property type="protein sequence ID" value="EGT55878.1"/>
    <property type="molecule type" value="Genomic_DNA"/>
</dbReference>
<dbReference type="Pfam" id="PF00651">
    <property type="entry name" value="BTB"/>
    <property type="match status" value="1"/>
</dbReference>
<evidence type="ECO:0000259" key="1">
    <source>
        <dbReference type="PROSITE" id="PS50097"/>
    </source>
</evidence>
<reference evidence="4" key="1">
    <citation type="submission" date="2011-07" db="EMBL/GenBank/DDBJ databases">
        <authorList>
            <consortium name="Caenorhabditis brenneri Sequencing and Analysis Consortium"/>
            <person name="Wilson R.K."/>
        </authorList>
    </citation>
    <scope>NUCLEOTIDE SEQUENCE [LARGE SCALE GENOMIC DNA]</scope>
    <source>
        <strain evidence="4">PB2801</strain>
    </source>
</reference>
<dbReference type="PROSITE" id="PS50097">
    <property type="entry name" value="BTB"/>
    <property type="match status" value="1"/>
</dbReference>
<dbReference type="Gene3D" id="3.30.710.10">
    <property type="entry name" value="Potassium Channel Kv1.1, Chain A"/>
    <property type="match status" value="1"/>
</dbReference>
<evidence type="ECO:0000313" key="3">
    <source>
        <dbReference type="EMBL" id="EGT55878.1"/>
    </source>
</evidence>
<name>G0PGZ8_CAEBE</name>